<gene>
    <name evidence="2" type="ORF">SDRG_08077</name>
</gene>
<dbReference type="AlphaFoldDB" id="T0Q8S8"/>
<name>T0Q8S8_SAPDV</name>
<dbReference type="EMBL" id="JH767155">
    <property type="protein sequence ID" value="EQC34304.1"/>
    <property type="molecule type" value="Genomic_DNA"/>
</dbReference>
<feature type="compositionally biased region" description="Basic and acidic residues" evidence="1">
    <location>
        <begin position="147"/>
        <end position="168"/>
    </location>
</feature>
<proteinExistence type="predicted"/>
<evidence type="ECO:0000256" key="1">
    <source>
        <dbReference type="SAM" id="MobiDB-lite"/>
    </source>
</evidence>
<feature type="compositionally biased region" description="Basic and acidic residues" evidence="1">
    <location>
        <begin position="179"/>
        <end position="192"/>
    </location>
</feature>
<accession>T0Q8S8</accession>
<dbReference type="OrthoDB" id="124582at2759"/>
<dbReference type="GeneID" id="19948804"/>
<organism evidence="2 3">
    <name type="scientific">Saprolegnia diclina (strain VS20)</name>
    <dbReference type="NCBI Taxonomy" id="1156394"/>
    <lineage>
        <taxon>Eukaryota</taxon>
        <taxon>Sar</taxon>
        <taxon>Stramenopiles</taxon>
        <taxon>Oomycota</taxon>
        <taxon>Saprolegniomycetes</taxon>
        <taxon>Saprolegniales</taxon>
        <taxon>Saprolegniaceae</taxon>
        <taxon>Saprolegnia</taxon>
    </lineage>
</organism>
<evidence type="ECO:0000313" key="3">
    <source>
        <dbReference type="Proteomes" id="UP000030762"/>
    </source>
</evidence>
<dbReference type="VEuPathDB" id="FungiDB:SDRG_08077"/>
<feature type="region of interest" description="Disordered" evidence="1">
    <location>
        <begin position="132"/>
        <end position="192"/>
    </location>
</feature>
<reference evidence="2 3" key="1">
    <citation type="submission" date="2012-04" db="EMBL/GenBank/DDBJ databases">
        <title>The Genome Sequence of Saprolegnia declina VS20.</title>
        <authorList>
            <consortium name="The Broad Institute Genome Sequencing Platform"/>
            <person name="Russ C."/>
            <person name="Nusbaum C."/>
            <person name="Tyler B."/>
            <person name="van West P."/>
            <person name="Dieguez-Uribeondo J."/>
            <person name="de Bruijn I."/>
            <person name="Tripathy S."/>
            <person name="Jiang R."/>
            <person name="Young S.K."/>
            <person name="Zeng Q."/>
            <person name="Gargeya S."/>
            <person name="Fitzgerald M."/>
            <person name="Haas B."/>
            <person name="Abouelleil A."/>
            <person name="Alvarado L."/>
            <person name="Arachchi H.M."/>
            <person name="Berlin A."/>
            <person name="Chapman S.B."/>
            <person name="Goldberg J."/>
            <person name="Griggs A."/>
            <person name="Gujja S."/>
            <person name="Hansen M."/>
            <person name="Howarth C."/>
            <person name="Imamovic A."/>
            <person name="Larimer J."/>
            <person name="McCowen C."/>
            <person name="Montmayeur A."/>
            <person name="Murphy C."/>
            <person name="Neiman D."/>
            <person name="Pearson M."/>
            <person name="Priest M."/>
            <person name="Roberts A."/>
            <person name="Saif S."/>
            <person name="Shea T."/>
            <person name="Sisk P."/>
            <person name="Sykes S."/>
            <person name="Wortman J."/>
            <person name="Nusbaum C."/>
            <person name="Birren B."/>
        </authorList>
    </citation>
    <scope>NUCLEOTIDE SEQUENCE [LARGE SCALE GENOMIC DNA]</scope>
    <source>
        <strain evidence="2 3">VS20</strain>
    </source>
</reference>
<dbReference type="InParanoid" id="T0Q8S8"/>
<dbReference type="Proteomes" id="UP000030762">
    <property type="component" value="Unassembled WGS sequence"/>
</dbReference>
<evidence type="ECO:0000313" key="2">
    <source>
        <dbReference type="EMBL" id="EQC34304.1"/>
    </source>
</evidence>
<keyword evidence="3" id="KW-1185">Reference proteome</keyword>
<protein>
    <submittedName>
        <fullName evidence="2">Uncharacterized protein</fullName>
    </submittedName>
</protein>
<sequence length="192" mass="20611">MRLVDGPIHLALAAHEVALRQLRAASNYTQLAARYAVDGIIVVPAKHMIILQAVERGLVLTTTHVLAIPTHLCIDSEGSTDALMPLAVDRFGDAFAEYGSYSIGSLLLVLPSAFSGGELTIAFDDNCAAPPSDISNMQASKERKGKARAEQKATETPEEEAARLEKQHLSHATARAVKKATETPEEEAARLE</sequence>
<dbReference type="RefSeq" id="XP_008612166.1">
    <property type="nucleotide sequence ID" value="XM_008613944.1"/>
</dbReference>